<evidence type="ECO:0000256" key="4">
    <source>
        <dbReference type="PROSITE-ProRule" id="PRU00169"/>
    </source>
</evidence>
<dbReference type="PANTHER" id="PTHR43065">
    <property type="entry name" value="SENSOR HISTIDINE KINASE"/>
    <property type="match status" value="1"/>
</dbReference>
<dbReference type="SUPFAM" id="SSF52172">
    <property type="entry name" value="CheY-like"/>
    <property type="match status" value="1"/>
</dbReference>
<dbReference type="SUPFAM" id="SSF47384">
    <property type="entry name" value="Homodimeric domain of signal transducing histidine kinase"/>
    <property type="match status" value="1"/>
</dbReference>
<keyword evidence="6" id="KW-0812">Transmembrane</keyword>
<dbReference type="CDD" id="cd00082">
    <property type="entry name" value="HisKA"/>
    <property type="match status" value="1"/>
</dbReference>
<gene>
    <name evidence="9" type="ORF">OE647_06100</name>
</gene>
<feature type="domain" description="Histidine kinase" evidence="7">
    <location>
        <begin position="404"/>
        <end position="627"/>
    </location>
</feature>
<dbReference type="SMART" id="SM00387">
    <property type="entry name" value="HATPase_c"/>
    <property type="match status" value="1"/>
</dbReference>
<reference evidence="9 10" key="1">
    <citation type="submission" date="2022-10" db="EMBL/GenBank/DDBJ databases">
        <title>Defluviimonas sp. nov., isolated from ocean surface water.</title>
        <authorList>
            <person name="He W."/>
            <person name="Wang L."/>
            <person name="Zhang D.-F."/>
        </authorList>
    </citation>
    <scope>NUCLEOTIDE SEQUENCE [LARGE SCALE GENOMIC DNA]</scope>
    <source>
        <strain evidence="9 10">WL0075</strain>
    </source>
</reference>
<dbReference type="SUPFAM" id="SSF55874">
    <property type="entry name" value="ATPase domain of HSP90 chaperone/DNA topoisomerase II/histidine kinase"/>
    <property type="match status" value="1"/>
</dbReference>
<dbReference type="InterPro" id="IPR003661">
    <property type="entry name" value="HisK_dim/P_dom"/>
</dbReference>
<feature type="domain" description="Response regulatory" evidence="8">
    <location>
        <begin position="653"/>
        <end position="769"/>
    </location>
</feature>
<evidence type="ECO:0000313" key="9">
    <source>
        <dbReference type="EMBL" id="MCV2864312.1"/>
    </source>
</evidence>
<dbReference type="InterPro" id="IPR036890">
    <property type="entry name" value="HATPase_C_sf"/>
</dbReference>
<feature type="transmembrane region" description="Helical" evidence="6">
    <location>
        <begin position="44"/>
        <end position="65"/>
    </location>
</feature>
<dbReference type="SMART" id="SM00388">
    <property type="entry name" value="HisKA"/>
    <property type="match status" value="1"/>
</dbReference>
<keyword evidence="6" id="KW-0472">Membrane</keyword>
<name>A0ABT2YZM3_9RHOB</name>
<dbReference type="InterPro" id="IPR004358">
    <property type="entry name" value="Sig_transdc_His_kin-like_C"/>
</dbReference>
<evidence type="ECO:0000256" key="2">
    <source>
        <dbReference type="ARBA" id="ARBA00012438"/>
    </source>
</evidence>
<dbReference type="InterPro" id="IPR011006">
    <property type="entry name" value="CheY-like_superfamily"/>
</dbReference>
<feature type="modified residue" description="4-aspartylphosphate" evidence="4">
    <location>
        <position position="704"/>
    </location>
</feature>
<dbReference type="InterPro" id="IPR001789">
    <property type="entry name" value="Sig_transdc_resp-reg_receiver"/>
</dbReference>
<keyword evidence="9" id="KW-0547">Nucleotide-binding</keyword>
<evidence type="ECO:0000256" key="5">
    <source>
        <dbReference type="SAM" id="MobiDB-lite"/>
    </source>
</evidence>
<keyword evidence="3 4" id="KW-0597">Phosphoprotein</keyword>
<evidence type="ECO:0000256" key="3">
    <source>
        <dbReference type="ARBA" id="ARBA00022553"/>
    </source>
</evidence>
<evidence type="ECO:0000256" key="1">
    <source>
        <dbReference type="ARBA" id="ARBA00000085"/>
    </source>
</evidence>
<dbReference type="Pfam" id="PF02518">
    <property type="entry name" value="HATPase_c"/>
    <property type="match status" value="1"/>
</dbReference>
<dbReference type="InterPro" id="IPR003594">
    <property type="entry name" value="HATPase_dom"/>
</dbReference>
<dbReference type="InterPro" id="IPR005467">
    <property type="entry name" value="His_kinase_dom"/>
</dbReference>
<dbReference type="Gene3D" id="3.40.50.2300">
    <property type="match status" value="1"/>
</dbReference>
<dbReference type="Gene3D" id="3.30.450.20">
    <property type="entry name" value="PAS domain"/>
    <property type="match status" value="1"/>
</dbReference>
<dbReference type="Proteomes" id="UP001652503">
    <property type="component" value="Unassembled WGS sequence"/>
</dbReference>
<proteinExistence type="predicted"/>
<evidence type="ECO:0000313" key="10">
    <source>
        <dbReference type="Proteomes" id="UP001652503"/>
    </source>
</evidence>
<dbReference type="PRINTS" id="PR00344">
    <property type="entry name" value="BCTRLSENSOR"/>
</dbReference>
<feature type="transmembrane region" description="Helical" evidence="6">
    <location>
        <begin position="21"/>
        <end position="38"/>
    </location>
</feature>
<dbReference type="SMART" id="SM00448">
    <property type="entry name" value="REC"/>
    <property type="match status" value="1"/>
</dbReference>
<dbReference type="RefSeq" id="WP_263720813.1">
    <property type="nucleotide sequence ID" value="NZ_JAOWLA010000004.1"/>
</dbReference>
<evidence type="ECO:0000259" key="8">
    <source>
        <dbReference type="PROSITE" id="PS50110"/>
    </source>
</evidence>
<dbReference type="GO" id="GO:0005524">
    <property type="term" value="F:ATP binding"/>
    <property type="evidence" value="ECO:0007669"/>
    <property type="project" value="UniProtKB-KW"/>
</dbReference>
<accession>A0ABT2YZM3</accession>
<protein>
    <recommendedName>
        <fullName evidence="2">histidine kinase</fullName>
        <ecNumber evidence="2">2.7.13.3</ecNumber>
    </recommendedName>
</protein>
<keyword evidence="10" id="KW-1185">Reference proteome</keyword>
<comment type="catalytic activity">
    <reaction evidence="1">
        <text>ATP + protein L-histidine = ADP + protein N-phospho-L-histidine.</text>
        <dbReference type="EC" id="2.7.13.3"/>
    </reaction>
</comment>
<keyword evidence="9" id="KW-0067">ATP-binding</keyword>
<dbReference type="Pfam" id="PF00512">
    <property type="entry name" value="HisKA"/>
    <property type="match status" value="1"/>
</dbReference>
<evidence type="ECO:0000256" key="6">
    <source>
        <dbReference type="SAM" id="Phobius"/>
    </source>
</evidence>
<dbReference type="PROSITE" id="PS50110">
    <property type="entry name" value="RESPONSE_REGULATORY"/>
    <property type="match status" value="1"/>
</dbReference>
<keyword evidence="6" id="KW-1133">Transmembrane helix</keyword>
<sequence length="803" mass="85474">MTREAWAARPAIRRALEGLSRASIPLAGGVVLSFLAYLTAGTFAGLACLTGAATLLAIGLAVFCLDCLRAARDARLAEVMAAFVAQDRLASFTEGADGAILARNGAAQAQFGAGGRSMSEVLGAVMAAPAPVLRRLRQGALLDGSAAEEVVTARGPLRICLHRAARTLFIWRIEAVGADTSLARPGDGGGLPMMAVSAAGSVVFMNDALRQLLGARISTLADVFSRLPVQGGDIQEVQTSYGRRRFLIAEVTRPNQPRQLYLVPVPSEIGGKDDRGLGGAATLPVALVLLSRAGALIEANPAARMLIGEVPEGTPLNEILEGLGQPVNDWIADALTGRAEGRPEVLRLRNPEADAYLQVTLSRTLTPEGTALIAILSDATQLKTLEAQFVQSQKMQAIGQLAGGIAHDFNNLLTAITGHCDLLLLRHRQSDPDYADLIQINQNANRAASLVGQLLAFSRKQTLKSRVLDLRETLADLAHLLNRLVGENIRLVLRNEPDLHPIRADRRQLEQVIMNLVVNARDAMARGGTIRITTENIHLQEEMRRERATVPAGDYVLVSVADEGTGIAPDKMSKIFEPFFTTKRQGEGTGLGLSMAYGIVKQTGGFIFCQSSLGTGTTFRLYFPAYTAKSLAEPEPAEAAPPAPPPLRRGGATVLLVEDEAPVRAFAARALKMRGFAVFEADCAEAALSMLEDKSLSIDIFVTDVIMPGLDGPTWVRKALADRPDTRVVFVSGYAEESIAETRDRVPNSTFLPKPFSLNDLVRTVQEQLGQAQSARDGGGAIVPEAAGAVEKPAPPGDQSSAA</sequence>
<dbReference type="Gene3D" id="1.10.287.130">
    <property type="match status" value="1"/>
</dbReference>
<comment type="caution">
    <text evidence="9">The sequence shown here is derived from an EMBL/GenBank/DDBJ whole genome shotgun (WGS) entry which is preliminary data.</text>
</comment>
<dbReference type="Gene3D" id="3.30.565.10">
    <property type="entry name" value="Histidine kinase-like ATPase, C-terminal domain"/>
    <property type="match status" value="1"/>
</dbReference>
<organism evidence="9 10">
    <name type="scientific">Albidovulum sediminicola</name>
    <dbReference type="NCBI Taxonomy" id="2984331"/>
    <lineage>
        <taxon>Bacteria</taxon>
        <taxon>Pseudomonadati</taxon>
        <taxon>Pseudomonadota</taxon>
        <taxon>Alphaproteobacteria</taxon>
        <taxon>Rhodobacterales</taxon>
        <taxon>Paracoccaceae</taxon>
        <taxon>Albidovulum</taxon>
    </lineage>
</organism>
<evidence type="ECO:0000259" key="7">
    <source>
        <dbReference type="PROSITE" id="PS50109"/>
    </source>
</evidence>
<dbReference type="PROSITE" id="PS50109">
    <property type="entry name" value="HIS_KIN"/>
    <property type="match status" value="1"/>
</dbReference>
<dbReference type="InterPro" id="IPR036097">
    <property type="entry name" value="HisK_dim/P_sf"/>
</dbReference>
<feature type="region of interest" description="Disordered" evidence="5">
    <location>
        <begin position="773"/>
        <end position="803"/>
    </location>
</feature>
<dbReference type="PANTHER" id="PTHR43065:SF42">
    <property type="entry name" value="TWO-COMPONENT SENSOR PPRA"/>
    <property type="match status" value="1"/>
</dbReference>
<dbReference type="EMBL" id="JAOWLA010000004">
    <property type="protein sequence ID" value="MCV2864312.1"/>
    <property type="molecule type" value="Genomic_DNA"/>
</dbReference>
<dbReference type="Pfam" id="PF00072">
    <property type="entry name" value="Response_reg"/>
    <property type="match status" value="1"/>
</dbReference>
<dbReference type="EC" id="2.7.13.3" evidence="2"/>